<keyword evidence="5" id="KW-1185">Reference proteome</keyword>
<feature type="domain" description="DUF418" evidence="3">
    <location>
        <begin position="223"/>
        <end position="326"/>
    </location>
</feature>
<sequence>MWPFGSGSGPAPRPDFDGMSRLSPRPRIVALDVVRGFALCGILVANVRPIATTVGLLPPDGAPPTTADLWLGLLVDHRFFPIFSLLFGMGFWLLYESAGTRVVLVRRLLALLVLGLAHRLLWDGDILAIYAVAGLVVLLPSTWLPRRVVAVLSAAALGLALFLGGGILVVPGLFLLGSALVRYGVADRLESSALVPAVVGGVALVPAVVLGYLQASDARFFTSAGLATAVVYVCLFLVLLRGPLRGFLHALFAPLGRMALTNYLTATVLVLAVRPLVGGTAEDWSAATVLGIAAGVVAVQWVWSTLWLRRFRQGPVEYVWRLATYPKRARQGIDRSHERSGEGVAAERVPGSGPDDPGSRRR</sequence>
<feature type="transmembrane region" description="Helical" evidence="2">
    <location>
        <begin position="156"/>
        <end position="181"/>
    </location>
</feature>
<feature type="compositionally biased region" description="Basic and acidic residues" evidence="1">
    <location>
        <begin position="331"/>
        <end position="341"/>
    </location>
</feature>
<dbReference type="InterPro" id="IPR052529">
    <property type="entry name" value="Bact_Transport_Assoc"/>
</dbReference>
<evidence type="ECO:0000259" key="3">
    <source>
        <dbReference type="Pfam" id="PF04235"/>
    </source>
</evidence>
<proteinExistence type="predicted"/>
<evidence type="ECO:0000313" key="4">
    <source>
        <dbReference type="EMBL" id="NAS26672.1"/>
    </source>
</evidence>
<feature type="transmembrane region" description="Helical" evidence="2">
    <location>
        <begin position="220"/>
        <end position="240"/>
    </location>
</feature>
<feature type="region of interest" description="Disordered" evidence="1">
    <location>
        <begin position="330"/>
        <end position="362"/>
    </location>
</feature>
<feature type="transmembrane region" description="Helical" evidence="2">
    <location>
        <begin position="79"/>
        <end position="95"/>
    </location>
</feature>
<dbReference type="Proteomes" id="UP000479526">
    <property type="component" value="Unassembled WGS sequence"/>
</dbReference>
<reference evidence="4 5" key="1">
    <citation type="submission" date="2020-01" db="EMBL/GenBank/DDBJ databases">
        <title>Herbidospora sp. NEAU-GS84 nov., a novel actinomycete isolated from soil.</title>
        <authorList>
            <person name="Han L."/>
        </authorList>
    </citation>
    <scope>NUCLEOTIDE SEQUENCE [LARGE SCALE GENOMIC DNA]</scope>
    <source>
        <strain evidence="4 5">NEAU-GS84</strain>
    </source>
</reference>
<dbReference type="EMBL" id="WXEW01000011">
    <property type="protein sequence ID" value="NAS26672.1"/>
    <property type="molecule type" value="Genomic_DNA"/>
</dbReference>
<dbReference type="AlphaFoldDB" id="A0A7C9NMV2"/>
<comment type="caution">
    <text evidence="4">The sequence shown here is derived from an EMBL/GenBank/DDBJ whole genome shotgun (WGS) entry which is preliminary data.</text>
</comment>
<evidence type="ECO:0000313" key="5">
    <source>
        <dbReference type="Proteomes" id="UP000479526"/>
    </source>
</evidence>
<organism evidence="4 5">
    <name type="scientific">Herbidospora solisilvae</name>
    <dbReference type="NCBI Taxonomy" id="2696284"/>
    <lineage>
        <taxon>Bacteria</taxon>
        <taxon>Bacillati</taxon>
        <taxon>Actinomycetota</taxon>
        <taxon>Actinomycetes</taxon>
        <taxon>Streptosporangiales</taxon>
        <taxon>Streptosporangiaceae</taxon>
        <taxon>Herbidospora</taxon>
    </lineage>
</organism>
<feature type="transmembrane region" description="Helical" evidence="2">
    <location>
        <begin position="127"/>
        <end position="144"/>
    </location>
</feature>
<accession>A0A7C9NMV2</accession>
<dbReference type="Pfam" id="PF04235">
    <property type="entry name" value="DUF418"/>
    <property type="match status" value="1"/>
</dbReference>
<feature type="transmembrane region" description="Helical" evidence="2">
    <location>
        <begin position="102"/>
        <end position="121"/>
    </location>
</feature>
<keyword evidence="2" id="KW-0812">Transmembrane</keyword>
<name>A0A7C9NMV2_9ACTN</name>
<evidence type="ECO:0000256" key="1">
    <source>
        <dbReference type="SAM" id="MobiDB-lite"/>
    </source>
</evidence>
<feature type="transmembrane region" description="Helical" evidence="2">
    <location>
        <begin position="193"/>
        <end position="213"/>
    </location>
</feature>
<gene>
    <name evidence="4" type="ORF">GT755_33990</name>
</gene>
<dbReference type="PANTHER" id="PTHR30590:SF2">
    <property type="entry name" value="INNER MEMBRANE PROTEIN"/>
    <property type="match status" value="1"/>
</dbReference>
<feature type="transmembrane region" description="Helical" evidence="2">
    <location>
        <begin position="260"/>
        <end position="277"/>
    </location>
</feature>
<dbReference type="PANTHER" id="PTHR30590">
    <property type="entry name" value="INNER MEMBRANE PROTEIN"/>
    <property type="match status" value="1"/>
</dbReference>
<evidence type="ECO:0000256" key="2">
    <source>
        <dbReference type="SAM" id="Phobius"/>
    </source>
</evidence>
<feature type="transmembrane region" description="Helical" evidence="2">
    <location>
        <begin position="284"/>
        <end position="303"/>
    </location>
</feature>
<keyword evidence="2" id="KW-0472">Membrane</keyword>
<keyword evidence="2" id="KW-1133">Transmembrane helix</keyword>
<protein>
    <submittedName>
        <fullName evidence="4">DUF418 domain-containing protein</fullName>
    </submittedName>
</protein>
<dbReference type="InterPro" id="IPR007349">
    <property type="entry name" value="DUF418"/>
</dbReference>